<dbReference type="SUPFAM" id="SSF47413">
    <property type="entry name" value="lambda repressor-like DNA-binding domains"/>
    <property type="match status" value="1"/>
</dbReference>
<dbReference type="SMART" id="SM00530">
    <property type="entry name" value="HTH_XRE"/>
    <property type="match status" value="1"/>
</dbReference>
<dbReference type="InterPro" id="IPR010982">
    <property type="entry name" value="Lambda_DNA-bd_dom_sf"/>
</dbReference>
<keyword evidence="1 3" id="KW-0238">DNA-binding</keyword>
<dbReference type="PANTHER" id="PTHR46797">
    <property type="entry name" value="HTH-TYPE TRANSCRIPTIONAL REGULATOR"/>
    <property type="match status" value="1"/>
</dbReference>
<dbReference type="GO" id="GO:0003700">
    <property type="term" value="F:DNA-binding transcription factor activity"/>
    <property type="evidence" value="ECO:0007669"/>
    <property type="project" value="TreeGrafter"/>
</dbReference>
<reference evidence="3 4" key="1">
    <citation type="journal article" date="2015" name="Nature">
        <title>rRNA introns, odd ribosomes, and small enigmatic genomes across a large radiation of phyla.</title>
        <authorList>
            <person name="Brown C.T."/>
            <person name="Hug L.A."/>
            <person name="Thomas B.C."/>
            <person name="Sharon I."/>
            <person name="Castelle C.J."/>
            <person name="Singh A."/>
            <person name="Wilkins M.J."/>
            <person name="Williams K.H."/>
            <person name="Banfield J.F."/>
        </authorList>
    </citation>
    <scope>NUCLEOTIDE SEQUENCE [LARGE SCALE GENOMIC DNA]</scope>
</reference>
<dbReference type="PROSITE" id="PS50943">
    <property type="entry name" value="HTH_CROC1"/>
    <property type="match status" value="1"/>
</dbReference>
<gene>
    <name evidence="3" type="ORF">UV05_C0045G0002</name>
</gene>
<dbReference type="Gene3D" id="1.10.260.40">
    <property type="entry name" value="lambda repressor-like DNA-binding domains"/>
    <property type="match status" value="1"/>
</dbReference>
<sequence>MELGKKLRLLRGNMTQVELAGRSGVDKAIISKIESGKMDGTVECHQKLAEVFGLKLSEFYSFIEEKKSQPAELRSGNNKTDVYQNFLEILTSVPLAKKMLPSFITLQPQEEKFLEETLKNVERFIIVLEGEVTIDVEGTVYHLKKFPEYEKGDSLYSVSPKRHSLKNTGTAVSRILCVSCPPVL</sequence>
<protein>
    <submittedName>
        <fullName evidence="3">DNA-binding transcriptional repressor PuuR</fullName>
    </submittedName>
</protein>
<dbReference type="CDD" id="cd02209">
    <property type="entry name" value="cupin_XRE_C"/>
    <property type="match status" value="1"/>
</dbReference>
<dbReference type="GO" id="GO:0005829">
    <property type="term" value="C:cytosol"/>
    <property type="evidence" value="ECO:0007669"/>
    <property type="project" value="TreeGrafter"/>
</dbReference>
<dbReference type="Pfam" id="PF07883">
    <property type="entry name" value="Cupin_2"/>
    <property type="match status" value="1"/>
</dbReference>
<dbReference type="InterPro" id="IPR014710">
    <property type="entry name" value="RmlC-like_jellyroll"/>
</dbReference>
<evidence type="ECO:0000313" key="3">
    <source>
        <dbReference type="EMBL" id="KKS42382.1"/>
    </source>
</evidence>
<evidence type="ECO:0000313" key="4">
    <source>
        <dbReference type="Proteomes" id="UP000034875"/>
    </source>
</evidence>
<feature type="domain" description="HTH cro/C1-type" evidence="2">
    <location>
        <begin position="5"/>
        <end position="59"/>
    </location>
</feature>
<dbReference type="InterPro" id="IPR011051">
    <property type="entry name" value="RmlC_Cupin_sf"/>
</dbReference>
<organism evidence="3 4">
    <name type="scientific">candidate division CPR1 bacterium GW2011_GWA2_42_17</name>
    <dbReference type="NCBI Taxonomy" id="1618341"/>
    <lineage>
        <taxon>Bacteria</taxon>
        <taxon>candidate division CPR1</taxon>
    </lineage>
</organism>
<dbReference type="EMBL" id="LCCZ01000045">
    <property type="protein sequence ID" value="KKS42382.1"/>
    <property type="molecule type" value="Genomic_DNA"/>
</dbReference>
<dbReference type="CDD" id="cd00093">
    <property type="entry name" value="HTH_XRE"/>
    <property type="match status" value="1"/>
</dbReference>
<dbReference type="AlphaFoldDB" id="A0A0G0Z0Q9"/>
<dbReference type="Proteomes" id="UP000034875">
    <property type="component" value="Unassembled WGS sequence"/>
</dbReference>
<dbReference type="GO" id="GO:0003677">
    <property type="term" value="F:DNA binding"/>
    <property type="evidence" value="ECO:0007669"/>
    <property type="project" value="UniProtKB-KW"/>
</dbReference>
<dbReference type="PANTHER" id="PTHR46797:SF1">
    <property type="entry name" value="METHYLPHOSPHONATE SYNTHASE"/>
    <property type="match status" value="1"/>
</dbReference>
<dbReference type="Pfam" id="PF01381">
    <property type="entry name" value="HTH_3"/>
    <property type="match status" value="1"/>
</dbReference>
<evidence type="ECO:0000256" key="1">
    <source>
        <dbReference type="ARBA" id="ARBA00023125"/>
    </source>
</evidence>
<dbReference type="SUPFAM" id="SSF51182">
    <property type="entry name" value="RmlC-like cupins"/>
    <property type="match status" value="1"/>
</dbReference>
<evidence type="ECO:0000259" key="2">
    <source>
        <dbReference type="PROSITE" id="PS50943"/>
    </source>
</evidence>
<comment type="caution">
    <text evidence="3">The sequence shown here is derived from an EMBL/GenBank/DDBJ whole genome shotgun (WGS) entry which is preliminary data.</text>
</comment>
<name>A0A0G0Z0Q9_9BACT</name>
<dbReference type="InterPro" id="IPR001387">
    <property type="entry name" value="Cro/C1-type_HTH"/>
</dbReference>
<dbReference type="Gene3D" id="2.60.120.10">
    <property type="entry name" value="Jelly Rolls"/>
    <property type="match status" value="1"/>
</dbReference>
<dbReference type="InterPro" id="IPR013096">
    <property type="entry name" value="Cupin_2"/>
</dbReference>
<dbReference type="InterPro" id="IPR050807">
    <property type="entry name" value="TransReg_Diox_bact_type"/>
</dbReference>
<accession>A0A0G0Z0Q9</accession>
<proteinExistence type="predicted"/>